<organism evidence="5 6">
    <name type="scientific">Saitoella complicata (strain BCRC 22490 / CBS 7301 / JCM 7358 / NBRC 10748 / NRRL Y-17804)</name>
    <dbReference type="NCBI Taxonomy" id="698492"/>
    <lineage>
        <taxon>Eukaryota</taxon>
        <taxon>Fungi</taxon>
        <taxon>Dikarya</taxon>
        <taxon>Ascomycota</taxon>
        <taxon>Taphrinomycotina</taxon>
        <taxon>Taphrinomycotina incertae sedis</taxon>
        <taxon>Saitoella</taxon>
    </lineage>
</organism>
<dbReference type="Gene3D" id="3.20.20.100">
    <property type="entry name" value="NADP-dependent oxidoreductase domain"/>
    <property type="match status" value="1"/>
</dbReference>
<dbReference type="STRING" id="698492.A0A0E9NFW8"/>
<dbReference type="PANTHER" id="PTHR43827:SF13">
    <property type="entry name" value="ALDO_KETO REDUCTASE FAMILY PROTEIN"/>
    <property type="match status" value="1"/>
</dbReference>
<reference evidence="5 6" key="3">
    <citation type="journal article" date="2015" name="Genome Announc.">
        <title>Draft Genome Sequence of the Archiascomycetous Yeast Saitoella complicata.</title>
        <authorList>
            <person name="Yamauchi K."/>
            <person name="Kondo S."/>
            <person name="Hamamoto M."/>
            <person name="Takahashi Y."/>
            <person name="Ogura Y."/>
            <person name="Hayashi T."/>
            <person name="Nishida H."/>
        </authorList>
    </citation>
    <scope>NUCLEOTIDE SEQUENCE [LARGE SCALE GENOMIC DNA]</scope>
    <source>
        <strain evidence="5 6">NRRL Y-17804</strain>
    </source>
</reference>
<dbReference type="InterPro" id="IPR023210">
    <property type="entry name" value="NADP_OxRdtase_dom"/>
</dbReference>
<evidence type="ECO:0000256" key="3">
    <source>
        <dbReference type="SAM" id="MobiDB-lite"/>
    </source>
</evidence>
<dbReference type="CDD" id="cd19071">
    <property type="entry name" value="AKR_AKR1-5-like"/>
    <property type="match status" value="1"/>
</dbReference>
<evidence type="ECO:0000313" key="6">
    <source>
        <dbReference type="Proteomes" id="UP000033140"/>
    </source>
</evidence>
<name>A0A0E9NFW8_SAICN</name>
<feature type="domain" description="NADP-dependent oxidoreductase" evidence="4">
    <location>
        <begin position="50"/>
        <end position="279"/>
    </location>
</feature>
<dbReference type="PRINTS" id="PR00069">
    <property type="entry name" value="ALDKETRDTASE"/>
</dbReference>
<dbReference type="InterPro" id="IPR018170">
    <property type="entry name" value="Aldo/ket_reductase_CS"/>
</dbReference>
<dbReference type="InterPro" id="IPR036812">
    <property type="entry name" value="NAD(P)_OxRdtase_dom_sf"/>
</dbReference>
<reference evidence="5 6" key="2">
    <citation type="journal article" date="2014" name="J. Gen. Appl. Microbiol.">
        <title>The early diverging ascomycetous budding yeast Saitoella complicata has three histone deacetylases belonging to the Clr6, Hos2, and Rpd3 lineages.</title>
        <authorList>
            <person name="Nishida H."/>
            <person name="Matsumoto T."/>
            <person name="Kondo S."/>
            <person name="Hamamoto M."/>
            <person name="Yoshikawa H."/>
        </authorList>
    </citation>
    <scope>NUCLEOTIDE SEQUENCE [LARGE SCALE GENOMIC DNA]</scope>
    <source>
        <strain evidence="5 6">NRRL Y-17804</strain>
    </source>
</reference>
<feature type="compositionally biased region" description="Polar residues" evidence="3">
    <location>
        <begin position="315"/>
        <end position="326"/>
    </location>
</feature>
<dbReference type="Pfam" id="PF00248">
    <property type="entry name" value="Aldo_ket_red"/>
    <property type="match status" value="1"/>
</dbReference>
<dbReference type="FunFam" id="3.20.20.100:FF:000015">
    <property type="entry name" value="Oxidoreductase, aldo/keto reductase family"/>
    <property type="match status" value="1"/>
</dbReference>
<dbReference type="Proteomes" id="UP000033140">
    <property type="component" value="Unassembled WGS sequence"/>
</dbReference>
<dbReference type="PANTHER" id="PTHR43827">
    <property type="entry name" value="2,5-DIKETO-D-GLUCONIC ACID REDUCTASE"/>
    <property type="match status" value="1"/>
</dbReference>
<keyword evidence="6" id="KW-1185">Reference proteome</keyword>
<protein>
    <recommendedName>
        <fullName evidence="4">NADP-dependent oxidoreductase domain-containing protein</fullName>
    </recommendedName>
</protein>
<accession>A0A0E9NFW8</accession>
<dbReference type="GO" id="GO:0016491">
    <property type="term" value="F:oxidoreductase activity"/>
    <property type="evidence" value="ECO:0007669"/>
    <property type="project" value="UniProtKB-KW"/>
</dbReference>
<evidence type="ECO:0000256" key="2">
    <source>
        <dbReference type="ARBA" id="ARBA00023002"/>
    </source>
</evidence>
<evidence type="ECO:0000259" key="4">
    <source>
        <dbReference type="Pfam" id="PF00248"/>
    </source>
</evidence>
<comment type="similarity">
    <text evidence="1">Belongs to the aldo/keto reductase family.</text>
</comment>
<evidence type="ECO:0000256" key="1">
    <source>
        <dbReference type="ARBA" id="ARBA00007905"/>
    </source>
</evidence>
<dbReference type="InterPro" id="IPR020471">
    <property type="entry name" value="AKR"/>
</dbReference>
<keyword evidence="2" id="KW-0560">Oxidoreductase</keyword>
<evidence type="ECO:0000313" key="5">
    <source>
        <dbReference type="EMBL" id="GAO48305.1"/>
    </source>
</evidence>
<proteinExistence type="inferred from homology"/>
<dbReference type="EMBL" id="BACD03000014">
    <property type="protein sequence ID" value="GAO48305.1"/>
    <property type="molecule type" value="Genomic_DNA"/>
</dbReference>
<feature type="region of interest" description="Disordered" evidence="3">
    <location>
        <begin position="315"/>
        <end position="335"/>
    </location>
</feature>
<dbReference type="SUPFAM" id="SSF51430">
    <property type="entry name" value="NAD(P)-linked oxidoreductase"/>
    <property type="match status" value="1"/>
</dbReference>
<sequence length="335" mass="37692">MNTIDPRGNYEANMPSTKSLTLASTLKLNDGNEIPYMGLGVWKSSTCDTAVTAALKNNYRHIDTARAYGNEREVGEGIRASGVPRSEIFVTSKINDEDHGYDSTLRCVDESLELLGLDYIDLYLIHNPRSGTEKRLETWRALEKCVKDGKVRSIGVSNYAPRHIQEILDLSPKIKPALNQIELHPYSQQREITDYCKEKGIALAAYAPLTRCKHFDKPEVVKVAEKHGVTTPQVLVRWNLEKGYVVLPKSEKEERIKSNADAYGFSLDEEDMKLLDTCDKGDCSGMVFDRRNCPSLSPFRTIANKADDVTQQLTFSNPNDHSQSSFDARPNKCRL</sequence>
<gene>
    <name evidence="5" type="ORF">G7K_2483-t1</name>
</gene>
<reference evidence="5 6" key="1">
    <citation type="journal article" date="2011" name="J. Gen. Appl. Microbiol.">
        <title>Draft genome sequencing of the enigmatic yeast Saitoella complicata.</title>
        <authorList>
            <person name="Nishida H."/>
            <person name="Hamamoto M."/>
            <person name="Sugiyama J."/>
        </authorList>
    </citation>
    <scope>NUCLEOTIDE SEQUENCE [LARGE SCALE GENOMIC DNA]</scope>
    <source>
        <strain evidence="5 6">NRRL Y-17804</strain>
    </source>
</reference>
<dbReference type="PROSITE" id="PS00062">
    <property type="entry name" value="ALDOKETO_REDUCTASE_2"/>
    <property type="match status" value="1"/>
</dbReference>
<dbReference type="AlphaFoldDB" id="A0A0E9NFW8"/>
<comment type="caution">
    <text evidence="5">The sequence shown here is derived from an EMBL/GenBank/DDBJ whole genome shotgun (WGS) entry which is preliminary data.</text>
</comment>